<sequence length="86" mass="9402">MPIHQHAIDPDHEIFSHWVSHAQAQGRSRGHRRLHGLTGHQSHDRPGMVVSPSRNARPPFLASVAIPAHGRVVLSVSLPRALGHLG</sequence>
<reference evidence="2" key="1">
    <citation type="submission" date="2018-12" db="EMBL/GenBank/DDBJ databases">
        <authorList>
            <person name="Jadhav K."/>
            <person name="Kushwaha B."/>
            <person name="Jadhav I."/>
        </authorList>
    </citation>
    <scope>NUCLEOTIDE SEQUENCE [LARGE SCALE GENOMIC DNA]</scope>
    <source>
        <strain evidence="2">SBS 10</strain>
    </source>
</reference>
<protein>
    <submittedName>
        <fullName evidence="2">Uncharacterized protein</fullName>
    </submittedName>
</protein>
<proteinExistence type="predicted"/>
<accession>A0A3S0NGY5</accession>
<evidence type="ECO:0000256" key="1">
    <source>
        <dbReference type="SAM" id="MobiDB-lite"/>
    </source>
</evidence>
<feature type="region of interest" description="Disordered" evidence="1">
    <location>
        <begin position="21"/>
        <end position="54"/>
    </location>
</feature>
<organism evidence="2">
    <name type="scientific">Billgrantia gudaonensis</name>
    <dbReference type="NCBI Taxonomy" id="376427"/>
    <lineage>
        <taxon>Bacteria</taxon>
        <taxon>Pseudomonadati</taxon>
        <taxon>Pseudomonadota</taxon>
        <taxon>Gammaproteobacteria</taxon>
        <taxon>Oceanospirillales</taxon>
        <taxon>Halomonadaceae</taxon>
        <taxon>Billgrantia</taxon>
    </lineage>
</organism>
<comment type="caution">
    <text evidence="2">The sequence shown here is derived from an EMBL/GenBank/DDBJ whole genome shotgun (WGS) entry which is preliminary data.</text>
</comment>
<name>A0A3S0NGY5_9GAMM</name>
<evidence type="ECO:0000313" key="2">
    <source>
        <dbReference type="EMBL" id="RUA22019.1"/>
    </source>
</evidence>
<gene>
    <name evidence="2" type="ORF">DSL92_08125</name>
</gene>
<dbReference type="EMBL" id="RXHI01000026">
    <property type="protein sequence ID" value="RUA22019.1"/>
    <property type="molecule type" value="Genomic_DNA"/>
</dbReference>
<dbReference type="AlphaFoldDB" id="A0A3S0NGY5"/>